<dbReference type="Proteomes" id="UP000190367">
    <property type="component" value="Unassembled WGS sequence"/>
</dbReference>
<dbReference type="EMBL" id="FUWZ01000001">
    <property type="protein sequence ID" value="SJZ57741.1"/>
    <property type="molecule type" value="Genomic_DNA"/>
</dbReference>
<dbReference type="PANTHER" id="PTHR38567:SF1">
    <property type="entry name" value="DUF4291 DOMAIN-CONTAINING PROTEIN"/>
    <property type="match status" value="1"/>
</dbReference>
<dbReference type="STRING" id="634771.SAMN04488128_101789"/>
<dbReference type="OrthoDB" id="65842at2"/>
<evidence type="ECO:0000313" key="1">
    <source>
        <dbReference type="EMBL" id="SJZ57741.1"/>
    </source>
</evidence>
<dbReference type="RefSeq" id="WP_078667438.1">
    <property type="nucleotide sequence ID" value="NZ_FUWZ01000001.1"/>
</dbReference>
<reference evidence="2" key="1">
    <citation type="submission" date="2017-02" db="EMBL/GenBank/DDBJ databases">
        <authorList>
            <person name="Varghese N."/>
            <person name="Submissions S."/>
        </authorList>
    </citation>
    <scope>NUCLEOTIDE SEQUENCE [LARGE SCALE GENOMIC DNA]</scope>
    <source>
        <strain evidence="2">DSM 22224</strain>
    </source>
</reference>
<dbReference type="InterPro" id="IPR025633">
    <property type="entry name" value="DUF4291"/>
</dbReference>
<name>A0A1T4LSX6_9BACT</name>
<evidence type="ECO:0008006" key="3">
    <source>
        <dbReference type="Google" id="ProtNLM"/>
    </source>
</evidence>
<evidence type="ECO:0000313" key="2">
    <source>
        <dbReference type="Proteomes" id="UP000190367"/>
    </source>
</evidence>
<proteinExistence type="predicted"/>
<organism evidence="1 2">
    <name type="scientific">Chitinophaga eiseniae</name>
    <dbReference type="NCBI Taxonomy" id="634771"/>
    <lineage>
        <taxon>Bacteria</taxon>
        <taxon>Pseudomonadati</taxon>
        <taxon>Bacteroidota</taxon>
        <taxon>Chitinophagia</taxon>
        <taxon>Chitinophagales</taxon>
        <taxon>Chitinophagaceae</taxon>
        <taxon>Chitinophaga</taxon>
    </lineage>
</organism>
<accession>A0A1T4LSX6</accession>
<dbReference type="PANTHER" id="PTHR38567">
    <property type="entry name" value="DUF4291 DOMAIN-CONTAINING PROTEIN"/>
    <property type="match status" value="1"/>
</dbReference>
<gene>
    <name evidence="1" type="ORF">SAMN04488128_101789</name>
</gene>
<dbReference type="AlphaFoldDB" id="A0A1T4LSX6"/>
<keyword evidence="2" id="KW-1185">Reference proteome</keyword>
<dbReference type="Pfam" id="PF14124">
    <property type="entry name" value="DUF4291"/>
    <property type="match status" value="1"/>
</dbReference>
<protein>
    <recommendedName>
        <fullName evidence="3">DUF4291 domain-containing protein</fullName>
    </recommendedName>
</protein>
<sequence length="211" mass="24402">MKLKIVSWRKLQETLPASGKQLIAQQTADTVVVYQAYRPAIANYAADHQVFGGNAYSYDRMSWIKPNFLWMMYRCGWAAKEGQERVLAIHLPKVFFEKILSQAVPSSYKPWLFPEREAWQAALAAGDVRLQWDPDHDPWGNKLERRAIQLGLRGDILKEFGQRQITAIEDITDFVKEQYAVLQRDPDALQVPEESVYPLEDPMLLHTIDLR</sequence>